<sequence>MLIENPTQWVGKVIEEYELKSILGNGKIGYVFLAEHKVLAEAKRACKIIRSDQLKTGWELEIQKVKALSSVPQIVDIQSWGEILDEKGDSFTYINYQYIDGENLTQYLSREKNLSITFLQALGEALIYAKHACDAMDLKHGDLHEGNILISKPDPRLPDNPIRIYVTDFGCGGSRNQLDPKPDSQQVSSIMCRLLKSVRIDQLEATERSIREKLIIFFGKEFTDSYRMNVSNNIESTNLNLWSLYKKRISEAQVDAANAGRGRSEINVDDYLNAEALGYRQDEWQNLFVPEILGASAFTSRNVTVITGARGCGKTMAFRRMTLFLDELIGESSGVQGADGVLGFYLNCRDIVEAFPYIPSKLHDGQRRQLIHYFHLCWLHEIFRAFGQRNIRESLSYEWVYNWLEKKFGNEFERPLLTGVEPLTFLSNFLGNQKEKCRLSQSKKLDHWNLDQIDLLDELYAVASENIHWIQGKPFFFFLDDYTIPLLNVALQGTLNPIIFKRRANLFFKISTEASNSFLRMNGKKALEVTHDFDLIDLANETLHIEYEERADLLNSIFRRRIKRIEEFRELSLGLDEILGISDWSFNEQARRLRSSKGSSSKAIYYGSKAFISMWSSDVRSMVQLFNELVRSLKVKDVSLLPISPIDQQSRYSDSGGEFLNLTETIKDTGFWDEDVNRGTTSKNFGTKLKDIVQAFIAICRWELIEQPLIQNQDRENPKQAFRIEIIDALELTEKTQLYYNGLLRWHVFLPDWRGRSVRGVMTPRIFLNQRLIPFARISFSKKDSISLSNKEFQQLLNEPKKFERYWKEKRRNLTKVKVPPESGQADLGFDKME</sequence>
<dbReference type="SMART" id="SM00220">
    <property type="entry name" value="S_TKc"/>
    <property type="match status" value="1"/>
</dbReference>
<dbReference type="EMBL" id="JACOFZ010000010">
    <property type="protein sequence ID" value="MBC3883164.1"/>
    <property type="molecule type" value="Genomic_DNA"/>
</dbReference>
<dbReference type="InterPro" id="IPR000719">
    <property type="entry name" value="Prot_kinase_dom"/>
</dbReference>
<dbReference type="Proteomes" id="UP000627446">
    <property type="component" value="Unassembled WGS sequence"/>
</dbReference>
<protein>
    <recommendedName>
        <fullName evidence="1">Protein kinase domain-containing protein</fullName>
    </recommendedName>
</protein>
<dbReference type="AlphaFoldDB" id="A0A923HXE0"/>
<feature type="domain" description="Protein kinase" evidence="1">
    <location>
        <begin position="17"/>
        <end position="383"/>
    </location>
</feature>
<dbReference type="InterPro" id="IPR027417">
    <property type="entry name" value="P-loop_NTPase"/>
</dbReference>
<dbReference type="PROSITE" id="PS50011">
    <property type="entry name" value="PROTEIN_KINASE_DOM"/>
    <property type="match status" value="1"/>
</dbReference>
<proteinExistence type="predicted"/>
<dbReference type="GO" id="GO:0005524">
    <property type="term" value="F:ATP binding"/>
    <property type="evidence" value="ECO:0007669"/>
    <property type="project" value="InterPro"/>
</dbReference>
<evidence type="ECO:0000313" key="2">
    <source>
        <dbReference type="EMBL" id="MBC3883164.1"/>
    </source>
</evidence>
<dbReference type="Pfam" id="PF00069">
    <property type="entry name" value="Pkinase"/>
    <property type="match status" value="1"/>
</dbReference>
<dbReference type="SUPFAM" id="SSF52540">
    <property type="entry name" value="P-loop containing nucleoside triphosphate hydrolases"/>
    <property type="match status" value="1"/>
</dbReference>
<dbReference type="InterPro" id="IPR056955">
    <property type="entry name" value="ORC-CDC6-like"/>
</dbReference>
<dbReference type="GO" id="GO:0004672">
    <property type="term" value="F:protein kinase activity"/>
    <property type="evidence" value="ECO:0007669"/>
    <property type="project" value="InterPro"/>
</dbReference>
<gene>
    <name evidence="2" type="ORF">H8K36_17345</name>
</gene>
<name>A0A923HXE0_9BURK</name>
<dbReference type="SUPFAM" id="SSF56112">
    <property type="entry name" value="Protein kinase-like (PK-like)"/>
    <property type="match status" value="1"/>
</dbReference>
<dbReference type="RefSeq" id="WP_186917783.1">
    <property type="nucleotide sequence ID" value="NZ_JACOFZ010000010.1"/>
</dbReference>
<accession>A0A923HXE0</accession>
<dbReference type="Gene3D" id="1.10.510.10">
    <property type="entry name" value="Transferase(Phosphotransferase) domain 1"/>
    <property type="match status" value="1"/>
</dbReference>
<reference evidence="2" key="1">
    <citation type="submission" date="2020-08" db="EMBL/GenBank/DDBJ databases">
        <title>Novel species isolated from subtropical streams in China.</title>
        <authorList>
            <person name="Lu H."/>
        </authorList>
    </citation>
    <scope>NUCLEOTIDE SEQUENCE</scope>
    <source>
        <strain evidence="2">LX22W</strain>
    </source>
</reference>
<evidence type="ECO:0000259" key="1">
    <source>
        <dbReference type="PROSITE" id="PS50011"/>
    </source>
</evidence>
<comment type="caution">
    <text evidence="2">The sequence shown here is derived from an EMBL/GenBank/DDBJ whole genome shotgun (WGS) entry which is preliminary data.</text>
</comment>
<evidence type="ECO:0000313" key="3">
    <source>
        <dbReference type="Proteomes" id="UP000627446"/>
    </source>
</evidence>
<dbReference type="Pfam" id="PF24389">
    <property type="entry name" value="ORC-CDC6-like"/>
    <property type="match status" value="1"/>
</dbReference>
<dbReference type="InterPro" id="IPR011009">
    <property type="entry name" value="Kinase-like_dom_sf"/>
</dbReference>
<keyword evidence="3" id="KW-1185">Reference proteome</keyword>
<organism evidence="2 3">
    <name type="scientific">Undibacterium nitidum</name>
    <dbReference type="NCBI Taxonomy" id="2762298"/>
    <lineage>
        <taxon>Bacteria</taxon>
        <taxon>Pseudomonadati</taxon>
        <taxon>Pseudomonadota</taxon>
        <taxon>Betaproteobacteria</taxon>
        <taxon>Burkholderiales</taxon>
        <taxon>Oxalobacteraceae</taxon>
        <taxon>Undibacterium</taxon>
    </lineage>
</organism>